<name>A0AA89I242_9LACO</name>
<sequence length="91" mass="10445">MLSLAQGDELMTQRHYYGNYEVVEDRDSQKYVATVKIHNTEKKIIVQNDALQVLDQNDVLPETVVHNIIKTPDMLKEQVIVSGANLDQYLD</sequence>
<gene>
    <name evidence="1" type="ORF">FC90_GL001258</name>
</gene>
<dbReference type="Proteomes" id="UP000050823">
    <property type="component" value="Unassembled WGS sequence"/>
</dbReference>
<reference evidence="1 2" key="1">
    <citation type="journal article" date="2015" name="Genome Announc.">
        <title>Expanding the biotechnology potential of lactobacilli through comparative genomics of 213 strains and associated genera.</title>
        <authorList>
            <person name="Sun Z."/>
            <person name="Harris H.M."/>
            <person name="McCann A."/>
            <person name="Guo C."/>
            <person name="Argimon S."/>
            <person name="Zhang W."/>
            <person name="Yang X."/>
            <person name="Jeffery I.B."/>
            <person name="Cooney J.C."/>
            <person name="Kagawa T.F."/>
            <person name="Liu W."/>
            <person name="Song Y."/>
            <person name="Salvetti E."/>
            <person name="Wrobel A."/>
            <person name="Rasinkangas P."/>
            <person name="Parkhill J."/>
            <person name="Rea M.C."/>
            <person name="O'Sullivan O."/>
            <person name="Ritari J."/>
            <person name="Douillard F.P."/>
            <person name="Paul Ross R."/>
            <person name="Yang R."/>
            <person name="Briner A.E."/>
            <person name="Felis G.E."/>
            <person name="de Vos W.M."/>
            <person name="Barrangou R."/>
            <person name="Klaenhammer T.R."/>
            <person name="Caufield P.W."/>
            <person name="Cui Y."/>
            <person name="Zhang H."/>
            <person name="O'Toole P.W."/>
        </authorList>
    </citation>
    <scope>NUCLEOTIDE SEQUENCE [LARGE SCALE GENOMIC DNA]</scope>
    <source>
        <strain evidence="1 2">DSM 20719</strain>
    </source>
</reference>
<protein>
    <submittedName>
        <fullName evidence="1">Uncharacterized protein</fullName>
    </submittedName>
</protein>
<accession>A0AA89I242</accession>
<dbReference type="AlphaFoldDB" id="A0AA89I242"/>
<comment type="caution">
    <text evidence="1">The sequence shown here is derived from an EMBL/GenBank/DDBJ whole genome shotgun (WGS) entry which is preliminary data.</text>
</comment>
<evidence type="ECO:0000313" key="2">
    <source>
        <dbReference type="Proteomes" id="UP000050823"/>
    </source>
</evidence>
<evidence type="ECO:0000313" key="1">
    <source>
        <dbReference type="EMBL" id="KRM24015.1"/>
    </source>
</evidence>
<organism evidence="1 2">
    <name type="scientific">Latilactobacillus graminis DSM 20719</name>
    <dbReference type="NCBI Taxonomy" id="1423752"/>
    <lineage>
        <taxon>Bacteria</taxon>
        <taxon>Bacillati</taxon>
        <taxon>Bacillota</taxon>
        <taxon>Bacilli</taxon>
        <taxon>Lactobacillales</taxon>
        <taxon>Lactobacillaceae</taxon>
        <taxon>Latilactobacillus</taxon>
    </lineage>
</organism>
<proteinExistence type="predicted"/>
<dbReference type="EMBL" id="AYZB01000005">
    <property type="protein sequence ID" value="KRM24015.1"/>
    <property type="molecule type" value="Genomic_DNA"/>
</dbReference>